<dbReference type="RefSeq" id="WP_161075286.1">
    <property type="nucleotide sequence ID" value="NZ_CP086370.1"/>
</dbReference>
<reference evidence="2 3" key="1">
    <citation type="submission" date="2019-12" db="EMBL/GenBank/DDBJ databases">
        <title>Novel species isolated from a subtropical stream in China.</title>
        <authorList>
            <person name="Lu H."/>
        </authorList>
    </citation>
    <scope>NUCLEOTIDE SEQUENCE [LARGE SCALE GENOMIC DNA]</scope>
    <source>
        <strain evidence="2 3">FT127W</strain>
    </source>
</reference>
<dbReference type="EMBL" id="WWCU01000051">
    <property type="protein sequence ID" value="MYN11009.1"/>
    <property type="molecule type" value="Genomic_DNA"/>
</dbReference>
<protein>
    <submittedName>
        <fullName evidence="2">Uncharacterized protein</fullName>
    </submittedName>
</protein>
<gene>
    <name evidence="2" type="ORF">GTP77_27195</name>
</gene>
<evidence type="ECO:0000313" key="3">
    <source>
        <dbReference type="Proteomes" id="UP000450676"/>
    </source>
</evidence>
<name>A0A7X4HGX7_9BURK</name>
<keyword evidence="1" id="KW-0175">Coiled coil</keyword>
<proteinExistence type="predicted"/>
<dbReference type="AlphaFoldDB" id="A0A7X4HGX7"/>
<evidence type="ECO:0000313" key="2">
    <source>
        <dbReference type="EMBL" id="MYN11009.1"/>
    </source>
</evidence>
<comment type="caution">
    <text evidence="2">The sequence shown here is derived from an EMBL/GenBank/DDBJ whole genome shotgun (WGS) entry which is preliminary data.</text>
</comment>
<feature type="coiled-coil region" evidence="1">
    <location>
        <begin position="39"/>
        <end position="70"/>
    </location>
</feature>
<sequence>MLFMSAATDKDYIDATVQAATARMENDAQKTNTELIVTLKDYQTEFRQANAKLTATLSEYQAEFRQANAANHARMDSIELALKSGLKNIEQENAIRIAQFEANLQRALSETIKWVAGTVIAGVAVSTSVTAFLISNSGQKSAPLQPIVIYAAPAAVPAAAPPPAISGAPK</sequence>
<dbReference type="Proteomes" id="UP000450676">
    <property type="component" value="Unassembled WGS sequence"/>
</dbReference>
<evidence type="ECO:0000256" key="1">
    <source>
        <dbReference type="SAM" id="Coils"/>
    </source>
</evidence>
<accession>A0A7X4HGX7</accession>
<keyword evidence="3" id="KW-1185">Reference proteome</keyword>
<organism evidence="2 3">
    <name type="scientific">Pseudoduganella aquatica</name>
    <dbReference type="NCBI Taxonomy" id="2660641"/>
    <lineage>
        <taxon>Bacteria</taxon>
        <taxon>Pseudomonadati</taxon>
        <taxon>Pseudomonadota</taxon>
        <taxon>Betaproteobacteria</taxon>
        <taxon>Burkholderiales</taxon>
        <taxon>Oxalobacteraceae</taxon>
        <taxon>Telluria group</taxon>
        <taxon>Pseudoduganella</taxon>
    </lineage>
</organism>